<dbReference type="Proteomes" id="UP000028719">
    <property type="component" value="Unassembled WGS sequence"/>
</dbReference>
<keyword evidence="2" id="KW-1185">Reference proteome</keyword>
<reference evidence="1 2" key="1">
    <citation type="submission" date="2014-07" db="EMBL/GenBank/DDBJ databases">
        <title>Genome of Chryseobacterium vrystaatense LMG 22846.</title>
        <authorList>
            <person name="Pipes S.E."/>
            <person name="Stropko S.J."/>
            <person name="Newman J.D."/>
        </authorList>
    </citation>
    <scope>NUCLEOTIDE SEQUENCE [LARGE SCALE GENOMIC DNA]</scope>
    <source>
        <strain evidence="1 2">LMG 22846</strain>
    </source>
</reference>
<comment type="caution">
    <text evidence="1">The sequence shown here is derived from an EMBL/GenBank/DDBJ whole genome shotgun (WGS) entry which is preliminary data.</text>
</comment>
<dbReference type="RefSeq" id="WP_034745459.1">
    <property type="nucleotide sequence ID" value="NZ_JPRI01000005.1"/>
</dbReference>
<proteinExistence type="predicted"/>
<evidence type="ECO:0000313" key="2">
    <source>
        <dbReference type="Proteomes" id="UP000028719"/>
    </source>
</evidence>
<dbReference type="PROSITE" id="PS51257">
    <property type="entry name" value="PROKAR_LIPOPROTEIN"/>
    <property type="match status" value="1"/>
</dbReference>
<name>A0ABR4UKC0_9FLAO</name>
<evidence type="ECO:0000313" key="1">
    <source>
        <dbReference type="EMBL" id="KFF25291.1"/>
    </source>
</evidence>
<organism evidence="1 2">
    <name type="scientific">Chryseobacterium vrystaatense</name>
    <dbReference type="NCBI Taxonomy" id="307480"/>
    <lineage>
        <taxon>Bacteria</taxon>
        <taxon>Pseudomonadati</taxon>
        <taxon>Bacteroidota</taxon>
        <taxon>Flavobacteriia</taxon>
        <taxon>Flavobacteriales</taxon>
        <taxon>Weeksellaceae</taxon>
        <taxon>Chryseobacterium group</taxon>
        <taxon>Chryseobacterium</taxon>
    </lineage>
</organism>
<dbReference type="EMBL" id="JPRI01000005">
    <property type="protein sequence ID" value="KFF25291.1"/>
    <property type="molecule type" value="Genomic_DNA"/>
</dbReference>
<protein>
    <submittedName>
        <fullName evidence="1">Uncharacterized protein</fullName>
    </submittedName>
</protein>
<sequence>MITKKVYLMIGLVVLITQSCNKMFPEKMESFMFQLKDDIYLNQPSRSILVMHKTGEDSFIHGRIIVDKIDSVYISNDKSVIYIINSKNEYIWVTPDFKIEKLNNKPKVDFISIDGYHR</sequence>
<accession>A0ABR4UKC0</accession>
<gene>
    <name evidence="1" type="ORF">IW16_14840</name>
</gene>